<name>A0A5C5TUD3_9CORY</name>
<dbReference type="InterPro" id="IPR018309">
    <property type="entry name" value="Tscrpt_reg_PadR_C"/>
</dbReference>
<dbReference type="AlphaFoldDB" id="A0A5C5TUD3"/>
<proteinExistence type="predicted"/>
<dbReference type="SUPFAM" id="SSF46785">
    <property type="entry name" value="Winged helix' DNA-binding domain"/>
    <property type="match status" value="1"/>
</dbReference>
<dbReference type="OrthoDB" id="3186544at2"/>
<evidence type="ECO:0000259" key="2">
    <source>
        <dbReference type="Pfam" id="PF10400"/>
    </source>
</evidence>
<dbReference type="RefSeq" id="WP_146325767.1">
    <property type="nucleotide sequence ID" value="NZ_BAABLR010000047.1"/>
</dbReference>
<evidence type="ECO:0000259" key="1">
    <source>
        <dbReference type="Pfam" id="PF03551"/>
    </source>
</evidence>
<dbReference type="PANTHER" id="PTHR43252:SF6">
    <property type="entry name" value="NEGATIVE TRANSCRIPTION REGULATOR PADR"/>
    <property type="match status" value="1"/>
</dbReference>
<dbReference type="InterPro" id="IPR036390">
    <property type="entry name" value="WH_DNA-bd_sf"/>
</dbReference>
<accession>A0A5C5TUD3</accession>
<dbReference type="InterPro" id="IPR005149">
    <property type="entry name" value="Tscrpt_reg_PadR_N"/>
</dbReference>
<dbReference type="Pfam" id="PF03551">
    <property type="entry name" value="PadR"/>
    <property type="match status" value="1"/>
</dbReference>
<dbReference type="InterPro" id="IPR036388">
    <property type="entry name" value="WH-like_DNA-bd_sf"/>
</dbReference>
<dbReference type="Proteomes" id="UP000320791">
    <property type="component" value="Unassembled WGS sequence"/>
</dbReference>
<sequence length="176" mass="19891">MSIKYALLSLLSQQPCGVGQLRQTFESRTANTWPINVGQVYQTMQRLNRDGLIEHIGTDSGTAGRNAEIYQITEEGKHALVQWWLSPTIKSRDDRDELVIKVAMAALVGANLTELIQKQREAAMTELRAITKLKATTPPEQSAQRLLLERRIFDLEAEARWLNHIETLSPPKENAK</sequence>
<gene>
    <name evidence="3" type="ORF">FRX94_12995</name>
</gene>
<dbReference type="PANTHER" id="PTHR43252">
    <property type="entry name" value="TRANSCRIPTIONAL REGULATOR YQJI"/>
    <property type="match status" value="1"/>
</dbReference>
<evidence type="ECO:0000313" key="3">
    <source>
        <dbReference type="EMBL" id="TWT16892.1"/>
    </source>
</evidence>
<comment type="caution">
    <text evidence="3">The sequence shown here is derived from an EMBL/GenBank/DDBJ whole genome shotgun (WGS) entry which is preliminary data.</text>
</comment>
<evidence type="ECO:0000313" key="4">
    <source>
        <dbReference type="Proteomes" id="UP000320791"/>
    </source>
</evidence>
<reference evidence="3 4" key="1">
    <citation type="submission" date="2019-08" db="EMBL/GenBank/DDBJ databases">
        <authorList>
            <person name="Lei W."/>
        </authorList>
    </citation>
    <scope>NUCLEOTIDE SEQUENCE [LARGE SCALE GENOMIC DNA]</scope>
    <source>
        <strain evidence="3 4">CCUG 58627</strain>
    </source>
</reference>
<keyword evidence="4" id="KW-1185">Reference proteome</keyword>
<dbReference type="EMBL" id="VOHM01000053">
    <property type="protein sequence ID" value="TWT16892.1"/>
    <property type="molecule type" value="Genomic_DNA"/>
</dbReference>
<feature type="domain" description="Transcription regulator PadR C-terminal" evidence="2">
    <location>
        <begin position="95"/>
        <end position="166"/>
    </location>
</feature>
<dbReference type="Gene3D" id="1.10.10.10">
    <property type="entry name" value="Winged helix-like DNA-binding domain superfamily/Winged helix DNA-binding domain"/>
    <property type="match status" value="1"/>
</dbReference>
<feature type="domain" description="Transcription regulator PadR N-terminal" evidence="1">
    <location>
        <begin position="7"/>
        <end position="80"/>
    </location>
</feature>
<protein>
    <submittedName>
        <fullName evidence="3">PadR family transcriptional regulator</fullName>
    </submittedName>
</protein>
<dbReference type="Pfam" id="PF10400">
    <property type="entry name" value="Vir_act_alpha_C"/>
    <property type="match status" value="1"/>
</dbReference>
<organism evidence="3 4">
    <name type="scientific">Corynebacterium canis</name>
    <dbReference type="NCBI Taxonomy" id="679663"/>
    <lineage>
        <taxon>Bacteria</taxon>
        <taxon>Bacillati</taxon>
        <taxon>Actinomycetota</taxon>
        <taxon>Actinomycetes</taxon>
        <taxon>Mycobacteriales</taxon>
        <taxon>Corynebacteriaceae</taxon>
        <taxon>Corynebacterium</taxon>
    </lineage>
</organism>